<protein>
    <recommendedName>
        <fullName evidence="7">Kinesin light chain</fullName>
    </recommendedName>
</protein>
<evidence type="ECO:0000256" key="4">
    <source>
        <dbReference type="SAM" id="MobiDB-lite"/>
    </source>
</evidence>
<evidence type="ECO:0000313" key="6">
    <source>
        <dbReference type="Proteomes" id="UP000649617"/>
    </source>
</evidence>
<dbReference type="OrthoDB" id="2148418at2759"/>
<feature type="compositionally biased region" description="Low complexity" evidence="4">
    <location>
        <begin position="183"/>
        <end position="201"/>
    </location>
</feature>
<dbReference type="AlphaFoldDB" id="A0A812KZQ2"/>
<gene>
    <name evidence="5" type="ORF">SPIL2461_LOCUS3813</name>
</gene>
<keyword evidence="1" id="KW-0677">Repeat</keyword>
<evidence type="ECO:0000313" key="5">
    <source>
        <dbReference type="EMBL" id="CAE7235810.1"/>
    </source>
</evidence>
<evidence type="ECO:0000256" key="1">
    <source>
        <dbReference type="ARBA" id="ARBA00022737"/>
    </source>
</evidence>
<dbReference type="Pfam" id="PF13424">
    <property type="entry name" value="TPR_12"/>
    <property type="match status" value="1"/>
</dbReference>
<keyword evidence="6" id="KW-1185">Reference proteome</keyword>
<keyword evidence="2 3" id="KW-0802">TPR repeat</keyword>
<reference evidence="5" key="1">
    <citation type="submission" date="2021-02" db="EMBL/GenBank/DDBJ databases">
        <authorList>
            <person name="Dougan E. K."/>
            <person name="Rhodes N."/>
            <person name="Thang M."/>
            <person name="Chan C."/>
        </authorList>
    </citation>
    <scope>NUCLEOTIDE SEQUENCE</scope>
</reference>
<feature type="region of interest" description="Disordered" evidence="4">
    <location>
        <begin position="181"/>
        <end position="204"/>
    </location>
</feature>
<dbReference type="SUPFAM" id="SSF48452">
    <property type="entry name" value="TPR-like"/>
    <property type="match status" value="1"/>
</dbReference>
<proteinExistence type="predicted"/>
<dbReference type="Proteomes" id="UP000649617">
    <property type="component" value="Unassembled WGS sequence"/>
</dbReference>
<name>A0A812KZQ2_SYMPI</name>
<organism evidence="5 6">
    <name type="scientific">Symbiodinium pilosum</name>
    <name type="common">Dinoflagellate</name>
    <dbReference type="NCBI Taxonomy" id="2952"/>
    <lineage>
        <taxon>Eukaryota</taxon>
        <taxon>Sar</taxon>
        <taxon>Alveolata</taxon>
        <taxon>Dinophyceae</taxon>
        <taxon>Suessiales</taxon>
        <taxon>Symbiodiniaceae</taxon>
        <taxon>Symbiodinium</taxon>
    </lineage>
</organism>
<dbReference type="InterPro" id="IPR019734">
    <property type="entry name" value="TPR_rpt"/>
</dbReference>
<dbReference type="PROSITE" id="PS50005">
    <property type="entry name" value="TPR"/>
    <property type="match status" value="1"/>
</dbReference>
<dbReference type="InterPro" id="IPR011990">
    <property type="entry name" value="TPR-like_helical_dom_sf"/>
</dbReference>
<comment type="caution">
    <text evidence="5">The sequence shown here is derived from an EMBL/GenBank/DDBJ whole genome shotgun (WGS) entry which is preliminary data.</text>
</comment>
<dbReference type="Gene3D" id="1.25.40.10">
    <property type="entry name" value="Tetratricopeptide repeat domain"/>
    <property type="match status" value="2"/>
</dbReference>
<accession>A0A812KZQ2</accession>
<dbReference type="PANTHER" id="PTHR45641">
    <property type="entry name" value="TETRATRICOPEPTIDE REPEAT PROTEIN (AFU_ORTHOLOGUE AFUA_6G03870)"/>
    <property type="match status" value="1"/>
</dbReference>
<dbReference type="EMBL" id="CAJNIZ010004769">
    <property type="protein sequence ID" value="CAE7235810.1"/>
    <property type="molecule type" value="Genomic_DNA"/>
</dbReference>
<evidence type="ECO:0000256" key="3">
    <source>
        <dbReference type="PROSITE-ProRule" id="PRU00339"/>
    </source>
</evidence>
<evidence type="ECO:0000256" key="2">
    <source>
        <dbReference type="ARBA" id="ARBA00022803"/>
    </source>
</evidence>
<feature type="repeat" description="TPR" evidence="3">
    <location>
        <begin position="109"/>
        <end position="142"/>
    </location>
</feature>
<evidence type="ECO:0008006" key="7">
    <source>
        <dbReference type="Google" id="ProtNLM"/>
    </source>
</evidence>
<sequence>MEADSQEALRPFIEAEREFVQLQAAGDHDGAVRCLEAVLRAEQATVQQMPDTMLSTLFERLAIGYNTLGMKHLKDNNTEVSCKFFEKAEALTDPANLHMNPESRLVLRAVTYNNMGCFYKSFGKLHTALQYLKKAQRIEEQSRGRCQNPAGTHLNLCALLSQMGKHQEALQHADKALKKLEAAQKAQQPQSQPPEGSSLPPVAGSTNSESLICVAYFNMGAEYEHLKKPAEALWHYQRAHDSCLQELGEEHPLSQQISACVEQLQGRLWTRFFAGWEYLLGVGMG</sequence>
<dbReference type="PANTHER" id="PTHR45641:SF19">
    <property type="entry name" value="NEPHROCYSTIN-3"/>
    <property type="match status" value="1"/>
</dbReference>
<dbReference type="SMART" id="SM00028">
    <property type="entry name" value="TPR"/>
    <property type="match status" value="3"/>
</dbReference>